<organism evidence="2 3">
    <name type="scientific">Miscanthus lutarioriparius</name>
    <dbReference type="NCBI Taxonomy" id="422564"/>
    <lineage>
        <taxon>Eukaryota</taxon>
        <taxon>Viridiplantae</taxon>
        <taxon>Streptophyta</taxon>
        <taxon>Embryophyta</taxon>
        <taxon>Tracheophyta</taxon>
        <taxon>Spermatophyta</taxon>
        <taxon>Magnoliopsida</taxon>
        <taxon>Liliopsida</taxon>
        <taxon>Poales</taxon>
        <taxon>Poaceae</taxon>
        <taxon>PACMAD clade</taxon>
        <taxon>Panicoideae</taxon>
        <taxon>Andropogonodae</taxon>
        <taxon>Andropogoneae</taxon>
        <taxon>Saccharinae</taxon>
        <taxon>Miscanthus</taxon>
    </lineage>
</organism>
<comment type="caution">
    <text evidence="2">The sequence shown here is derived from an EMBL/GenBank/DDBJ whole genome shotgun (WGS) entry which is preliminary data.</text>
</comment>
<dbReference type="Proteomes" id="UP000604825">
    <property type="component" value="Unassembled WGS sequence"/>
</dbReference>
<feature type="region of interest" description="Disordered" evidence="1">
    <location>
        <begin position="98"/>
        <end position="118"/>
    </location>
</feature>
<sequence>MVLRAEPGWGARVHRQQPTTVLLPFRDTERVVPYTEEGVYISAAPYCHYDPSVGSYTSFGQLLRHANAGELCQYNSGLNQLFRSDEVHGLQQVQADDEIHQVQGYEAGEDSAYESERG</sequence>
<evidence type="ECO:0000256" key="1">
    <source>
        <dbReference type="SAM" id="MobiDB-lite"/>
    </source>
</evidence>
<evidence type="ECO:0000313" key="2">
    <source>
        <dbReference type="EMBL" id="CAD6270517.1"/>
    </source>
</evidence>
<reference evidence="2" key="1">
    <citation type="submission" date="2020-10" db="EMBL/GenBank/DDBJ databases">
        <authorList>
            <person name="Han B."/>
            <person name="Lu T."/>
            <person name="Zhao Q."/>
            <person name="Huang X."/>
            <person name="Zhao Y."/>
        </authorList>
    </citation>
    <scope>NUCLEOTIDE SEQUENCE</scope>
</reference>
<gene>
    <name evidence="2" type="ORF">NCGR_LOCUS53809</name>
</gene>
<feature type="compositionally biased region" description="Acidic residues" evidence="1">
    <location>
        <begin position="107"/>
        <end position="118"/>
    </location>
</feature>
<dbReference type="AlphaFoldDB" id="A0A811RKT0"/>
<dbReference type="EMBL" id="CAJGYO010000015">
    <property type="protein sequence ID" value="CAD6270517.1"/>
    <property type="molecule type" value="Genomic_DNA"/>
</dbReference>
<evidence type="ECO:0000313" key="3">
    <source>
        <dbReference type="Proteomes" id="UP000604825"/>
    </source>
</evidence>
<keyword evidence="3" id="KW-1185">Reference proteome</keyword>
<accession>A0A811RKT0</accession>
<proteinExistence type="predicted"/>
<protein>
    <submittedName>
        <fullName evidence="2">Uncharacterized protein</fullName>
    </submittedName>
</protein>
<name>A0A811RKT0_9POAL</name>